<evidence type="ECO:0000256" key="9">
    <source>
        <dbReference type="ARBA" id="ARBA00022705"/>
    </source>
</evidence>
<dbReference type="GO" id="GO:0046872">
    <property type="term" value="F:metal ion binding"/>
    <property type="evidence" value="ECO:0007669"/>
    <property type="project" value="UniProtKB-KW"/>
</dbReference>
<evidence type="ECO:0000256" key="7">
    <source>
        <dbReference type="ARBA" id="ARBA00022679"/>
    </source>
</evidence>
<organism evidence="24 25">
    <name type="scientific">Chifec virus UA13_1800</name>
    <dbReference type="NCBI Taxonomy" id="2914455"/>
    <lineage>
        <taxon>Viruses</taxon>
        <taxon>Monodnaviria</taxon>
        <taxon>Shotokuvirae</taxon>
        <taxon>Cressdnaviricota</taxon>
        <taxon>Arfiviricetes</taxon>
        <taxon>Cirlivirales</taxon>
        <taxon>Circoviridae</taxon>
        <taxon>Cyclovirus</taxon>
        <taxon>Cyclovirus ystlum</taxon>
    </lineage>
</organism>
<evidence type="ECO:0000256" key="12">
    <source>
        <dbReference type="ARBA" id="ARBA00022741"/>
    </source>
</evidence>
<evidence type="ECO:0000256" key="2">
    <source>
        <dbReference type="ARBA" id="ARBA00001946"/>
    </source>
</evidence>
<dbReference type="GO" id="GO:0003723">
    <property type="term" value="F:RNA binding"/>
    <property type="evidence" value="ECO:0007669"/>
    <property type="project" value="InterPro"/>
</dbReference>
<dbReference type="GO" id="GO:0042025">
    <property type="term" value="C:host cell nucleus"/>
    <property type="evidence" value="ECO:0007669"/>
    <property type="project" value="UniProtKB-SubCell"/>
</dbReference>
<keyword evidence="7" id="KW-0808">Transferase</keyword>
<evidence type="ECO:0000259" key="23">
    <source>
        <dbReference type="PROSITE" id="PS52020"/>
    </source>
</evidence>
<keyword evidence="9" id="KW-0235">DNA replication</keyword>
<keyword evidence="6" id="KW-1048">Host nucleus</keyword>
<evidence type="ECO:0000256" key="8">
    <source>
        <dbReference type="ARBA" id="ARBA00022695"/>
    </source>
</evidence>
<comment type="similarity">
    <text evidence="4">Belongs to the nanoviruses/circoviruses replication-associated protein family.</text>
</comment>
<reference evidence="24 25" key="1">
    <citation type="submission" date="2022-01" db="EMBL/GenBank/DDBJ databases">
        <title>Cycloviruses identified in Lasionycteris noctivagans and Tadarida brasiliensis fecal samples from Arizona (USA).</title>
        <authorList>
            <person name="Harding C."/>
            <person name="Larsen B.B."/>
            <person name="Gryseels S."/>
            <person name="Kraberger S."/>
            <person name="Suazo C."/>
            <person name="Worobey M."/>
            <person name="Van Doorslaer K."/>
            <person name="Varsani A."/>
        </authorList>
    </citation>
    <scope>NUCLEOTIDE SEQUENCE [LARGE SCALE GENOMIC DNA]</scope>
    <source>
        <strain evidence="24">UA13_1800</strain>
    </source>
</reference>
<keyword evidence="12" id="KW-0547">Nucleotide-binding</keyword>
<evidence type="ECO:0000256" key="11">
    <source>
        <dbReference type="ARBA" id="ARBA00022723"/>
    </source>
</evidence>
<comment type="subcellular location">
    <subcellularLocation>
        <location evidence="3">Host nucleus</location>
    </subcellularLocation>
</comment>
<name>A0AAX3A7U6_9CIRC</name>
<feature type="domain" description="CRESS-DNA virus Rep endonuclease" evidence="23">
    <location>
        <begin position="3"/>
        <end position="101"/>
    </location>
</feature>
<evidence type="ECO:0000256" key="15">
    <source>
        <dbReference type="ARBA" id="ARBA00022806"/>
    </source>
</evidence>
<sequence length="298" mass="35155">MSNTVLRRFCFTWNNYSNSDLEKVKIFFNNHCKYGIVGEEHAPNTGTPHLQGFSNLLKPMRFSTIKKHLSDTIHIEKANGSDKQNQTYCSKSGTFFEKGEPFSQGQRSDLESVVQRIQEGETNISNIAKDFPLQYIRYHRGIRDYIQKVNPIQPRNFRTKVYYFWGEPGTGKSATALAKAKKINTNSIYYKPRGLWWDGYQQHEVVIIDDYYGWIKYDELLKICDRYPYKVQIKGGFEEFTTKYIFITSNVDTCDLYTFKNYNTQAIERRITKKIHFTEPFLYSTPQSNSWEEYLDHE</sequence>
<dbReference type="InterPro" id="IPR027417">
    <property type="entry name" value="P-loop_NTPase"/>
</dbReference>
<keyword evidence="19" id="KW-0511">Multifunctional enzyme</keyword>
<comment type="catalytic activity">
    <reaction evidence="22">
        <text>ATP + H2O = ADP + phosphate + H(+)</text>
        <dbReference type="Rhea" id="RHEA:13065"/>
        <dbReference type="ChEBI" id="CHEBI:15377"/>
        <dbReference type="ChEBI" id="CHEBI:15378"/>
        <dbReference type="ChEBI" id="CHEBI:30616"/>
        <dbReference type="ChEBI" id="CHEBI:43474"/>
        <dbReference type="ChEBI" id="CHEBI:456216"/>
    </reaction>
</comment>
<keyword evidence="11" id="KW-0479">Metal-binding</keyword>
<evidence type="ECO:0000256" key="22">
    <source>
        <dbReference type="ARBA" id="ARBA00049360"/>
    </source>
</evidence>
<dbReference type="GO" id="GO:0004519">
    <property type="term" value="F:endonuclease activity"/>
    <property type="evidence" value="ECO:0007669"/>
    <property type="project" value="UniProtKB-KW"/>
</dbReference>
<dbReference type="GeneID" id="80544684"/>
<keyword evidence="8" id="KW-0548">Nucleotidyltransferase</keyword>
<dbReference type="Pfam" id="PF02407">
    <property type="entry name" value="Viral_Rep"/>
    <property type="match status" value="1"/>
</dbReference>
<dbReference type="GO" id="GO:0006260">
    <property type="term" value="P:DNA replication"/>
    <property type="evidence" value="ECO:0007669"/>
    <property type="project" value="UniProtKB-KW"/>
</dbReference>
<evidence type="ECO:0000313" key="24">
    <source>
        <dbReference type="EMBL" id="UNY50608.1"/>
    </source>
</evidence>
<evidence type="ECO:0000256" key="20">
    <source>
        <dbReference type="ARBA" id="ARBA00030754"/>
    </source>
</evidence>
<keyword evidence="25" id="KW-1185">Reference proteome</keyword>
<dbReference type="Gene3D" id="3.40.50.300">
    <property type="entry name" value="P-loop containing nucleotide triphosphate hydrolases"/>
    <property type="match status" value="1"/>
</dbReference>
<dbReference type="GO" id="GO:0003677">
    <property type="term" value="F:DNA binding"/>
    <property type="evidence" value="ECO:0007669"/>
    <property type="project" value="UniProtKB-KW"/>
</dbReference>
<keyword evidence="18" id="KW-0238">DNA-binding</keyword>
<accession>A0AAX3A7U6</accession>
<dbReference type="GO" id="GO:0016779">
    <property type="term" value="F:nucleotidyltransferase activity"/>
    <property type="evidence" value="ECO:0007669"/>
    <property type="project" value="UniProtKB-KW"/>
</dbReference>
<keyword evidence="10" id="KW-0540">Nuclease</keyword>
<evidence type="ECO:0000313" key="25">
    <source>
        <dbReference type="Proteomes" id="UP001157205"/>
    </source>
</evidence>
<evidence type="ECO:0000256" key="10">
    <source>
        <dbReference type="ARBA" id="ARBA00022722"/>
    </source>
</evidence>
<keyword evidence="17" id="KW-0190">Covalent protein-DNA linkage</keyword>
<keyword evidence="14" id="KW-0378">Hydrolase</keyword>
<keyword evidence="15" id="KW-0347">Helicase</keyword>
<dbReference type="GO" id="GO:0003724">
    <property type="term" value="F:RNA helicase activity"/>
    <property type="evidence" value="ECO:0007669"/>
    <property type="project" value="InterPro"/>
</dbReference>
<evidence type="ECO:0000256" key="1">
    <source>
        <dbReference type="ARBA" id="ARBA00001936"/>
    </source>
</evidence>
<evidence type="ECO:0000256" key="4">
    <source>
        <dbReference type="ARBA" id="ARBA00008545"/>
    </source>
</evidence>
<dbReference type="EMBL" id="OM262458">
    <property type="protein sequence ID" value="UNY50608.1"/>
    <property type="molecule type" value="Genomic_DNA"/>
</dbReference>
<comment type="cofactor">
    <cofactor evidence="2">
        <name>Mg(2+)</name>
        <dbReference type="ChEBI" id="CHEBI:18420"/>
    </cofactor>
</comment>
<keyword evidence="13" id="KW-0255">Endonuclease</keyword>
<dbReference type="GO" id="GO:0005524">
    <property type="term" value="F:ATP binding"/>
    <property type="evidence" value="ECO:0007669"/>
    <property type="project" value="UniProtKB-KW"/>
</dbReference>
<evidence type="ECO:0000256" key="3">
    <source>
        <dbReference type="ARBA" id="ARBA00004147"/>
    </source>
</evidence>
<evidence type="ECO:0000256" key="18">
    <source>
        <dbReference type="ARBA" id="ARBA00023125"/>
    </source>
</evidence>
<dbReference type="SUPFAM" id="SSF52540">
    <property type="entry name" value="P-loop containing nucleoside triphosphate hydrolases"/>
    <property type="match status" value="1"/>
</dbReference>
<evidence type="ECO:0000256" key="21">
    <source>
        <dbReference type="ARBA" id="ARBA00032243"/>
    </source>
</evidence>
<keyword evidence="16" id="KW-0067">ATP-binding</keyword>
<dbReference type="PROSITE" id="PS52020">
    <property type="entry name" value="CRESS_DNA_REP"/>
    <property type="match status" value="1"/>
</dbReference>
<evidence type="ECO:0000256" key="17">
    <source>
        <dbReference type="ARBA" id="ARBA00023124"/>
    </source>
</evidence>
<dbReference type="Gene3D" id="3.40.1310.20">
    <property type="match status" value="1"/>
</dbReference>
<dbReference type="GO" id="GO:0016787">
    <property type="term" value="F:hydrolase activity"/>
    <property type="evidence" value="ECO:0007669"/>
    <property type="project" value="UniProtKB-KW"/>
</dbReference>
<dbReference type="InterPro" id="IPR000605">
    <property type="entry name" value="Helicase_SF3_ssDNA/RNA_vir"/>
</dbReference>
<evidence type="ECO:0000256" key="6">
    <source>
        <dbReference type="ARBA" id="ARBA00022562"/>
    </source>
</evidence>
<protein>
    <recommendedName>
        <fullName evidence="5">Replication-associated protein</fullName>
    </recommendedName>
    <alternativeName>
        <fullName evidence="20">ATP-dependent helicase Rep</fullName>
    </alternativeName>
    <alternativeName>
        <fullName evidence="21">RepP</fullName>
    </alternativeName>
</protein>
<evidence type="ECO:0000256" key="16">
    <source>
        <dbReference type="ARBA" id="ARBA00022840"/>
    </source>
</evidence>
<proteinExistence type="inferred from homology"/>
<evidence type="ECO:0000256" key="5">
    <source>
        <dbReference type="ARBA" id="ARBA00014531"/>
    </source>
</evidence>
<dbReference type="KEGG" id="vg:80544684"/>
<dbReference type="InterPro" id="IPR049912">
    <property type="entry name" value="CRESS_DNA_REP"/>
</dbReference>
<evidence type="ECO:0000256" key="19">
    <source>
        <dbReference type="ARBA" id="ARBA00023268"/>
    </source>
</evidence>
<comment type="cofactor">
    <cofactor evidence="1">
        <name>Mn(2+)</name>
        <dbReference type="ChEBI" id="CHEBI:29035"/>
    </cofactor>
</comment>
<evidence type="ECO:0000256" key="14">
    <source>
        <dbReference type="ARBA" id="ARBA00022801"/>
    </source>
</evidence>
<dbReference type="Proteomes" id="UP001157205">
    <property type="component" value="Segment"/>
</dbReference>
<evidence type="ECO:0000256" key="13">
    <source>
        <dbReference type="ARBA" id="ARBA00022759"/>
    </source>
</evidence>
<dbReference type="RefSeq" id="YP_010805747.1">
    <property type="nucleotide sequence ID" value="NC_077190.1"/>
</dbReference>
<dbReference type="Pfam" id="PF00910">
    <property type="entry name" value="RNA_helicase"/>
    <property type="match status" value="1"/>
</dbReference>